<proteinExistence type="predicted"/>
<organism evidence="1 2">
    <name type="scientific">Dankookia rubra</name>
    <dbReference type="NCBI Taxonomy" id="1442381"/>
    <lineage>
        <taxon>Bacteria</taxon>
        <taxon>Pseudomonadati</taxon>
        <taxon>Pseudomonadota</taxon>
        <taxon>Alphaproteobacteria</taxon>
        <taxon>Acetobacterales</taxon>
        <taxon>Roseomonadaceae</taxon>
        <taxon>Dankookia</taxon>
    </lineage>
</organism>
<dbReference type="EMBL" id="SMSJ01000031">
    <property type="protein sequence ID" value="TDH60798.1"/>
    <property type="molecule type" value="Genomic_DNA"/>
</dbReference>
<dbReference type="Proteomes" id="UP000295096">
    <property type="component" value="Unassembled WGS sequence"/>
</dbReference>
<name>A0A4R5QDT4_9PROT</name>
<protein>
    <submittedName>
        <fullName evidence="1">Uncharacterized protein</fullName>
    </submittedName>
</protein>
<reference evidence="1 2" key="1">
    <citation type="journal article" date="2016" name="J. Microbiol.">
        <title>Dankookia rubra gen. nov., sp. nov., an alphaproteobacterium isolated from sediment of a shallow stream.</title>
        <authorList>
            <person name="Kim W.H."/>
            <person name="Kim D.H."/>
            <person name="Kang K."/>
            <person name="Ahn T.Y."/>
        </authorList>
    </citation>
    <scope>NUCLEOTIDE SEQUENCE [LARGE SCALE GENOMIC DNA]</scope>
    <source>
        <strain evidence="1 2">JCM30602</strain>
    </source>
</reference>
<dbReference type="RefSeq" id="WP_133290397.1">
    <property type="nucleotide sequence ID" value="NZ_SMSJ01000031.1"/>
</dbReference>
<accession>A0A4R5QDT4</accession>
<sequence>MWKAALAWCDGALVQNLVCCHEAYRDASRGGGSENPFPTAADGRRVRFIALGEGGIEVEASRKRQAAVENIEADFRERIGSRKIFLSGLRSAPIPENARTAIPVDWASFLIFDWEHSAVTAFKVTFVGVTGRAVGVQPRQPIKSVPDEQLECTDRQSRKPPGRASYLPMISEALKAFAQEKGKMPAEILAAADNSSGLARSLETKLRKMHPTVDQSRLPSVETIRKHVRELAAPQMVEKGGR</sequence>
<gene>
    <name evidence="1" type="ORF">E2C06_20075</name>
</gene>
<comment type="caution">
    <text evidence="1">The sequence shown here is derived from an EMBL/GenBank/DDBJ whole genome shotgun (WGS) entry which is preliminary data.</text>
</comment>
<evidence type="ECO:0000313" key="1">
    <source>
        <dbReference type="EMBL" id="TDH60798.1"/>
    </source>
</evidence>
<keyword evidence="2" id="KW-1185">Reference proteome</keyword>
<dbReference type="AlphaFoldDB" id="A0A4R5QDT4"/>
<evidence type="ECO:0000313" key="2">
    <source>
        <dbReference type="Proteomes" id="UP000295096"/>
    </source>
</evidence>